<dbReference type="GO" id="GO:0006432">
    <property type="term" value="P:phenylalanyl-tRNA aminoacylation"/>
    <property type="evidence" value="ECO:0007669"/>
    <property type="project" value="InterPro"/>
</dbReference>
<gene>
    <name evidence="3" type="primary">pheS_1</name>
    <name evidence="3" type="ORF">NCTC8284_02065</name>
</gene>
<dbReference type="InterPro" id="IPR010978">
    <property type="entry name" value="tRNA-bd_arm"/>
</dbReference>
<dbReference type="GO" id="GO:0005524">
    <property type="term" value="F:ATP binding"/>
    <property type="evidence" value="ECO:0007669"/>
    <property type="project" value="InterPro"/>
</dbReference>
<accession>A0A3S4U9D6</accession>
<name>A0A3S4U9D6_9PAST</name>
<proteinExistence type="predicted"/>
<dbReference type="GO" id="GO:0004826">
    <property type="term" value="F:phenylalanine-tRNA ligase activity"/>
    <property type="evidence" value="ECO:0007669"/>
    <property type="project" value="UniProtKB-EC"/>
</dbReference>
<evidence type="ECO:0000259" key="2">
    <source>
        <dbReference type="Pfam" id="PF02912"/>
    </source>
</evidence>
<dbReference type="SUPFAM" id="SSF46589">
    <property type="entry name" value="tRNA-binding arm"/>
    <property type="match status" value="1"/>
</dbReference>
<dbReference type="Proteomes" id="UP000278733">
    <property type="component" value="Chromosome"/>
</dbReference>
<sequence length="130" mass="14937">MLVLLLEEFLDKSKSEETMQHLKELADKAKSAINSIENNSLVALDEIRVEYFGKKGHFTQLMQELRNIAAEERPIVGAKINEVKQLVLEFLNTKKAEWEQAELNAKLEKERIDVTLPGKKIEKADYTQLP</sequence>
<evidence type="ECO:0000256" key="1">
    <source>
        <dbReference type="SAM" id="Coils"/>
    </source>
</evidence>
<dbReference type="KEGG" id="rpne:NCTC8284_02065"/>
<reference evidence="3 4" key="1">
    <citation type="submission" date="2018-12" db="EMBL/GenBank/DDBJ databases">
        <authorList>
            <consortium name="Pathogen Informatics"/>
        </authorList>
    </citation>
    <scope>NUCLEOTIDE SEQUENCE [LARGE SCALE GENOMIC DNA]</scope>
    <source>
        <strain evidence="3 4">NCTC8284</strain>
    </source>
</reference>
<dbReference type="InterPro" id="IPR004188">
    <property type="entry name" value="Phe-tRNA_ligase_II_N"/>
</dbReference>
<feature type="coiled-coil region" evidence="1">
    <location>
        <begin position="12"/>
        <end position="39"/>
    </location>
</feature>
<dbReference type="AlphaFoldDB" id="A0A3S4U9D6"/>
<evidence type="ECO:0000313" key="3">
    <source>
        <dbReference type="EMBL" id="VEH66883.1"/>
    </source>
</evidence>
<feature type="domain" description="Phenylalanine-tRNA ligase class II N-terminal" evidence="2">
    <location>
        <begin position="40"/>
        <end position="107"/>
    </location>
</feature>
<dbReference type="Gene3D" id="3.30.930.10">
    <property type="entry name" value="Bira Bifunctional Protein, Domain 2"/>
    <property type="match status" value="1"/>
</dbReference>
<keyword evidence="1" id="KW-0175">Coiled coil</keyword>
<dbReference type="InterPro" id="IPR045864">
    <property type="entry name" value="aa-tRNA-synth_II/BPL/LPL"/>
</dbReference>
<organism evidence="3 4">
    <name type="scientific">Rodentibacter pneumotropicus</name>
    <dbReference type="NCBI Taxonomy" id="758"/>
    <lineage>
        <taxon>Bacteria</taxon>
        <taxon>Pseudomonadati</taxon>
        <taxon>Pseudomonadota</taxon>
        <taxon>Gammaproteobacteria</taxon>
        <taxon>Pasteurellales</taxon>
        <taxon>Pasteurellaceae</taxon>
        <taxon>Rodentibacter</taxon>
    </lineage>
</organism>
<keyword evidence="3" id="KW-0436">Ligase</keyword>
<dbReference type="GO" id="GO:0005737">
    <property type="term" value="C:cytoplasm"/>
    <property type="evidence" value="ECO:0007669"/>
    <property type="project" value="InterPro"/>
</dbReference>
<dbReference type="Pfam" id="PF02912">
    <property type="entry name" value="Phe_tRNA-synt_N"/>
    <property type="match status" value="1"/>
</dbReference>
<protein>
    <submittedName>
        <fullName evidence="3">Phenylalanyl-tRNA synthase alpha chain</fullName>
        <ecNumber evidence="3">6.1.1.20</ecNumber>
    </submittedName>
</protein>
<evidence type="ECO:0000313" key="4">
    <source>
        <dbReference type="Proteomes" id="UP000278733"/>
    </source>
</evidence>
<dbReference type="EC" id="6.1.1.20" evidence="3"/>
<dbReference type="EMBL" id="LR134405">
    <property type="protein sequence ID" value="VEH66883.1"/>
    <property type="molecule type" value="Genomic_DNA"/>
</dbReference>